<gene>
    <name evidence="1" type="ORF">D2T29_10730</name>
</gene>
<organism evidence="1 2">
    <name type="scientific">Paenirhodobacter populi</name>
    <dbReference type="NCBI Taxonomy" id="2306993"/>
    <lineage>
        <taxon>Bacteria</taxon>
        <taxon>Pseudomonadati</taxon>
        <taxon>Pseudomonadota</taxon>
        <taxon>Alphaproteobacteria</taxon>
        <taxon>Rhodobacterales</taxon>
        <taxon>Rhodobacter group</taxon>
        <taxon>Paenirhodobacter</taxon>
    </lineage>
</organism>
<evidence type="ECO:0000313" key="2">
    <source>
        <dbReference type="Proteomes" id="UP000284451"/>
    </source>
</evidence>
<name>A0A443KFH5_9RHOB</name>
<proteinExistence type="predicted"/>
<sequence length="84" mass="9921">MNDETKRLKELRRARTRMKRQLETCPEELKPLNACMLIILQERMVEVLGTIEERVELENLRKAMRPEWLALLPQIKAMAPPIPV</sequence>
<comment type="caution">
    <text evidence="1">The sequence shown here is derived from an EMBL/GenBank/DDBJ whole genome shotgun (WGS) entry which is preliminary data.</text>
</comment>
<evidence type="ECO:0000313" key="1">
    <source>
        <dbReference type="EMBL" id="RWR31499.1"/>
    </source>
</evidence>
<dbReference type="RefSeq" id="WP_128232382.1">
    <property type="nucleotide sequence ID" value="NZ_SAUY01000011.1"/>
</dbReference>
<protein>
    <submittedName>
        <fullName evidence="1">Uncharacterized protein</fullName>
    </submittedName>
</protein>
<dbReference type="Proteomes" id="UP000284451">
    <property type="component" value="Unassembled WGS sequence"/>
</dbReference>
<reference evidence="1 2" key="2">
    <citation type="submission" date="2019-01" db="EMBL/GenBank/DDBJ databases">
        <authorList>
            <person name="Li Y."/>
        </authorList>
    </citation>
    <scope>NUCLEOTIDE SEQUENCE [LARGE SCALE GENOMIC DNA]</scope>
    <source>
        <strain evidence="1 2">07D10-4-3</strain>
    </source>
</reference>
<accession>A0A443KFH5</accession>
<dbReference type="EMBL" id="SAUY01000011">
    <property type="protein sequence ID" value="RWR31499.1"/>
    <property type="molecule type" value="Genomic_DNA"/>
</dbReference>
<reference evidence="1 2" key="1">
    <citation type="submission" date="2019-01" db="EMBL/GenBank/DDBJ databases">
        <title>Sinorhodobacter populi sp. nov. isolated from the symptomatic bark tissue of Populus euramericana canker.</title>
        <authorList>
            <person name="Xu G."/>
        </authorList>
    </citation>
    <scope>NUCLEOTIDE SEQUENCE [LARGE SCALE GENOMIC DNA]</scope>
    <source>
        <strain evidence="1 2">07D10-4-3</strain>
    </source>
</reference>
<dbReference type="AlphaFoldDB" id="A0A443KFH5"/>